<dbReference type="GO" id="GO:0030041">
    <property type="term" value="P:actin filament polymerization"/>
    <property type="evidence" value="ECO:0007669"/>
    <property type="project" value="TreeGrafter"/>
</dbReference>
<dbReference type="InterPro" id="IPR019393">
    <property type="entry name" value="WASH_strumpellin"/>
</dbReference>
<dbReference type="OrthoDB" id="565118at2759"/>
<dbReference type="GO" id="GO:0051125">
    <property type="term" value="P:regulation of actin nucleation"/>
    <property type="evidence" value="ECO:0007669"/>
    <property type="project" value="TreeGrafter"/>
</dbReference>
<dbReference type="Pfam" id="PF10266">
    <property type="entry name" value="Strumpellin"/>
    <property type="match status" value="1"/>
</dbReference>
<dbReference type="GO" id="GO:0007032">
    <property type="term" value="P:endosome organization"/>
    <property type="evidence" value="ECO:0007669"/>
    <property type="project" value="TreeGrafter"/>
</dbReference>
<protein>
    <submittedName>
        <fullName evidence="2">Subunit strumpellin of WASH complex</fullName>
    </submittedName>
</protein>
<accession>A0A5B8N027</accession>
<gene>
    <name evidence="2" type="ORF">A3770_19p84290</name>
</gene>
<dbReference type="PANTHER" id="PTHR15691:SF6">
    <property type="entry name" value="WASH COMPLEX SUBUNIT 5"/>
    <property type="match status" value="1"/>
</dbReference>
<reference evidence="2 3" key="1">
    <citation type="submission" date="2018-07" db="EMBL/GenBank/DDBJ databases">
        <title>The complete nuclear genome of the prasinophyte Chloropicon primus (CCMP1205).</title>
        <authorList>
            <person name="Pombert J.-F."/>
            <person name="Otis C."/>
            <person name="Turmel M."/>
            <person name="Lemieux C."/>
        </authorList>
    </citation>
    <scope>NUCLEOTIDE SEQUENCE [LARGE SCALE GENOMIC DNA]</scope>
    <source>
        <strain evidence="2 3">CCMP1205</strain>
    </source>
</reference>
<dbReference type="AlphaFoldDB" id="A0A5B8N027"/>
<dbReference type="STRING" id="1764295.A0A5B8N027"/>
<dbReference type="PANTHER" id="PTHR15691">
    <property type="entry name" value="WASH COMPLEX SUBUNIT 5"/>
    <property type="match status" value="1"/>
</dbReference>
<dbReference type="Proteomes" id="UP000316726">
    <property type="component" value="Chromosome 19"/>
</dbReference>
<dbReference type="GO" id="GO:0071203">
    <property type="term" value="C:WASH complex"/>
    <property type="evidence" value="ECO:0007669"/>
    <property type="project" value="InterPro"/>
</dbReference>
<evidence type="ECO:0000313" key="2">
    <source>
        <dbReference type="EMBL" id="QDZ25911.1"/>
    </source>
</evidence>
<evidence type="ECO:0000256" key="1">
    <source>
        <dbReference type="ARBA" id="ARBA00006224"/>
    </source>
</evidence>
<dbReference type="GO" id="GO:0005768">
    <property type="term" value="C:endosome"/>
    <property type="evidence" value="ECO:0007669"/>
    <property type="project" value="TreeGrafter"/>
</dbReference>
<dbReference type="EMBL" id="CP031052">
    <property type="protein sequence ID" value="QDZ25911.1"/>
    <property type="molecule type" value="Genomic_DNA"/>
</dbReference>
<organism evidence="2 3">
    <name type="scientific">Chloropicon primus</name>
    <dbReference type="NCBI Taxonomy" id="1764295"/>
    <lineage>
        <taxon>Eukaryota</taxon>
        <taxon>Viridiplantae</taxon>
        <taxon>Chlorophyta</taxon>
        <taxon>Chloropicophyceae</taxon>
        <taxon>Chloropicales</taxon>
        <taxon>Chloropicaceae</taxon>
        <taxon>Chloropicon</taxon>
    </lineage>
</organism>
<keyword evidence="3" id="KW-1185">Reference proteome</keyword>
<evidence type="ECO:0000313" key="3">
    <source>
        <dbReference type="Proteomes" id="UP000316726"/>
    </source>
</evidence>
<sequence>MESPNVVGVGGGFDDEVHTAAIDSLLSLVSRAHALNAELLRLSRRVSPLVFNSSFHTKYKEVLFDFDYLKAPEHHEDKIERSADLLELSDGLKEEYLTVFKRYFTLFEHLVQYHEDLSQITQDLQKGAYIQSTIDGLLQDREGKQLILEAFSMLGVMLLLLDKEIPAKQRQIVIVSTYRYVGTADIPNFEAICSLCANTAYQGQGQGQAFGVQKMPKGYPASLFARMPIPKEFVSKIVMRLLSEDFYNQLVYFSLEGNHRSRALAHQAAMLFVLLFFREDILEQEFSVMRELFDKHFADNWVVCVYPTLYLDVTTAWYDYKAAQKAMHSVITPERAREVTNRHFQAFARGAKDVEDVLHDGVLNAKKIMDLKSTDRGGEDGKYLEQHAKRITKVVQSCNVSMRWLLLNVFTEHSHSKVVRACVGGIADAARDIVKVLLALVVVENELMQVVRDLVSTKKERWERTQEDIILLLSDLGAFYSGTQVLSRREEVKDEGLQKYFEQMAKHVKKLDMSKPTSCGRKIQQITQALKDVEDFHQLQVSLQTKEYLHRVRRMLVKMTHIASVSDHDVRTCEVAADCSHAFQLFDHLIPHLHRRIAHDSVGNVRDSNSALSLKFLFIKLRSVLDWPLLRISEAESPDLQSVSEFWSGELIKFVTRVTECIPYSMFVKLDDIFVLQTHKLRELPTKLERTQLRNYVFAQDRQSLARVTYSIAMLTEGMMKIETTQLGVEVVEPSVLLEKGVRKQLVRRMTQCLQRELTEFEAKASAGKSSVTSIFSSSSSSLSNRSKVFEDSLVSTRRNLNGIRRSLEYIQDYMQVHGLAIWQEELCKLTKIIVDKELKLRSARTRYQDSRTNIVGLSKFKQLGSDDSEDYLLQAIERELDSSGQRSAKQTFLGSVYDELVLLTNPYESIYSFSLCGWFHSSTGKEEIGLNSFELIRGAVAVSGMHGLDKIVQLEIYNAVRDTSVFLNKLLQHSLRDDVTHLRELMLNRKDARWRAGIEKIVLSLSKSHLLKPMYRKNLPVIGQGQVLRRHIAIELNSNAKLESATYVRSLQCLNRSLIRLERKGNREADQGQSVLESKLLEKVGQHLEYTGQHNPFHKVYHTFVEAKEDDSIAITLLILSCLFASDYVYQKQANSSGNSIVPVKKNKHTPDFVVTTVGLMTILQQLALSTRIEYLELLQQYYRAKLKQACDSEQLAAGTKIGNEVLVLNRFIRLLIQLLGIEGYALPKLLEDATVDIDIELVA</sequence>
<dbReference type="GO" id="GO:0140285">
    <property type="term" value="P:endosome fission"/>
    <property type="evidence" value="ECO:0007669"/>
    <property type="project" value="TreeGrafter"/>
</dbReference>
<proteinExistence type="inferred from homology"/>
<name>A0A5B8N027_9CHLO</name>
<comment type="similarity">
    <text evidence="1">Belongs to the strumpellin family.</text>
</comment>